<evidence type="ECO:0000313" key="2">
    <source>
        <dbReference type="EMBL" id="KAJ5444101.1"/>
    </source>
</evidence>
<feature type="chain" id="PRO_5042165088" description="Glycogen debranching enzyme" evidence="1">
    <location>
        <begin position="24"/>
        <end position="755"/>
    </location>
</feature>
<evidence type="ECO:0008006" key="4">
    <source>
        <dbReference type="Google" id="ProtNLM"/>
    </source>
</evidence>
<evidence type="ECO:0000256" key="1">
    <source>
        <dbReference type="SAM" id="SignalP"/>
    </source>
</evidence>
<proteinExistence type="predicted"/>
<dbReference type="RefSeq" id="XP_056764181.1">
    <property type="nucleotide sequence ID" value="XM_056911355.1"/>
</dbReference>
<reference evidence="2" key="2">
    <citation type="journal article" date="2023" name="IMA Fungus">
        <title>Comparative genomic study of the Penicillium genus elucidates a diverse pangenome and 15 lateral gene transfer events.</title>
        <authorList>
            <person name="Petersen C."/>
            <person name="Sorensen T."/>
            <person name="Nielsen M.R."/>
            <person name="Sondergaard T.E."/>
            <person name="Sorensen J.L."/>
            <person name="Fitzpatrick D.A."/>
            <person name="Frisvad J.C."/>
            <person name="Nielsen K.L."/>
        </authorList>
    </citation>
    <scope>NUCLEOTIDE SEQUENCE</scope>
    <source>
        <strain evidence="2">IBT 16125</strain>
    </source>
</reference>
<protein>
    <recommendedName>
        <fullName evidence="4">Glycogen debranching enzyme</fullName>
    </recommendedName>
</protein>
<feature type="non-terminal residue" evidence="2">
    <location>
        <position position="1"/>
    </location>
</feature>
<evidence type="ECO:0000313" key="3">
    <source>
        <dbReference type="Proteomes" id="UP001213681"/>
    </source>
</evidence>
<organism evidence="2 3">
    <name type="scientific">Penicillium daleae</name>
    <dbReference type="NCBI Taxonomy" id="63821"/>
    <lineage>
        <taxon>Eukaryota</taxon>
        <taxon>Fungi</taxon>
        <taxon>Dikarya</taxon>
        <taxon>Ascomycota</taxon>
        <taxon>Pezizomycotina</taxon>
        <taxon>Eurotiomycetes</taxon>
        <taxon>Eurotiomycetidae</taxon>
        <taxon>Eurotiales</taxon>
        <taxon>Aspergillaceae</taxon>
        <taxon>Penicillium</taxon>
    </lineage>
</organism>
<name>A0AAD6G1M0_9EURO</name>
<sequence length="755" mass="81785">MNYLLKLSLFGSFAAAAAQSGDALPFPQRLHARSGAPKCSNAPSTLSLSDPPYDNYFYSDCNVAAQAVVTSPLPDSNLTLIGPRLIVAWPAGDSGVCAYFAPQNGANGTLSIEMVNSTAGQPLGPVYTAGSNTSAPPTVGVQGVLHFNSSATLTVPILGSIRTIRDFVEGPSLLQSEIQDAIQFVAHNDGSASLQRTWLDNVTTTTLTFTPYQNGTNTKVTVSNRTLDFTAGEYLFSASMNYPQLTALKPSSVLNNASSDLTQTMSGQVAALSFLSYSEKLLAGAWRFLTYFGRDSMISALLLEPVLSSGKGSAMEAVIGAVLERVNRTDGSVCHEETIGDYATWTNLQNNVTSNAMVCDYKMIDSDYYLPVLMQKYFLDNPVGQKRAASFFNTSAGMINAENQNLTWGDLALINGERIMRLARPFAEKQTKDNLVHLKDGQVVGEWRDSEYGIGGGRIPYDVNTALVPAALRSIAVLAQNGLYPKHKQWSHLATMYAQIWEDKTLDYFKVSIPQSKAQDLVASYKNESSFPGPDQAASITDDVVFHALSLDGYDNLTKVEVMNTDDCFRHFLLNTTDDTQLTSFLNNSATNIRRTFPAGLMTSAGMVVANPAFGGNPVYAQNWTTGAYHGTVIWSWQLAMMAKGLESQLGRCQLTTNFSVSHGHRQQKQGSSVAAIPAFCADDLVYGNVKAAYNELWDTIEQNESQLSGEVWSWVYRDGGFQVTPLGVLPAPGGVSQTGKSFAFPPSPLCLWLL</sequence>
<keyword evidence="3" id="KW-1185">Reference proteome</keyword>
<comment type="caution">
    <text evidence="2">The sequence shown here is derived from an EMBL/GenBank/DDBJ whole genome shotgun (WGS) entry which is preliminary data.</text>
</comment>
<dbReference type="GeneID" id="81601598"/>
<feature type="signal peptide" evidence="1">
    <location>
        <begin position="1"/>
        <end position="23"/>
    </location>
</feature>
<dbReference type="Proteomes" id="UP001213681">
    <property type="component" value="Unassembled WGS sequence"/>
</dbReference>
<dbReference type="EMBL" id="JAPVEA010000007">
    <property type="protein sequence ID" value="KAJ5444101.1"/>
    <property type="molecule type" value="Genomic_DNA"/>
</dbReference>
<reference evidence="2" key="1">
    <citation type="submission" date="2022-12" db="EMBL/GenBank/DDBJ databases">
        <authorList>
            <person name="Petersen C."/>
        </authorList>
    </citation>
    <scope>NUCLEOTIDE SEQUENCE</scope>
    <source>
        <strain evidence="2">IBT 16125</strain>
    </source>
</reference>
<dbReference type="AlphaFoldDB" id="A0AAD6G1M0"/>
<accession>A0AAD6G1M0</accession>
<keyword evidence="1" id="KW-0732">Signal</keyword>
<gene>
    <name evidence="2" type="ORF">N7458_007973</name>
</gene>